<dbReference type="PANTHER" id="PTHR42689:SF1">
    <property type="entry name" value="ACETYL-COA ACYLTRANSFERASE FADA2 (3-KETOACYL-COA THIOLASE) (BETA-KETOTHIOLASE)-RELATED"/>
    <property type="match status" value="1"/>
</dbReference>
<keyword evidence="2 5" id="KW-0808">Transferase</keyword>
<dbReference type="InterPro" id="IPR016039">
    <property type="entry name" value="Thiolase-like"/>
</dbReference>
<dbReference type="Pfam" id="PF00108">
    <property type="entry name" value="Thiolase_N"/>
    <property type="match status" value="1"/>
</dbReference>
<dbReference type="InterPro" id="IPR050521">
    <property type="entry name" value="3-ketoacyl-CoA_Thiolase"/>
</dbReference>
<dbReference type="CDD" id="cd00751">
    <property type="entry name" value="thiolase"/>
    <property type="match status" value="1"/>
</dbReference>
<evidence type="ECO:0000256" key="3">
    <source>
        <dbReference type="ARBA" id="ARBA00023315"/>
    </source>
</evidence>
<dbReference type="GO" id="GO:0003988">
    <property type="term" value="F:acetyl-CoA C-acyltransferase activity"/>
    <property type="evidence" value="ECO:0007669"/>
    <property type="project" value="UniProtKB-ARBA"/>
</dbReference>
<dbReference type="InterPro" id="IPR020610">
    <property type="entry name" value="Thiolase_AS"/>
</dbReference>
<feature type="active site" description="Proton acceptor" evidence="4">
    <location>
        <position position="405"/>
    </location>
</feature>
<dbReference type="SUPFAM" id="SSF53901">
    <property type="entry name" value="Thiolase-like"/>
    <property type="match status" value="2"/>
</dbReference>
<feature type="active site" description="Proton acceptor" evidence="4">
    <location>
        <position position="375"/>
    </location>
</feature>
<dbReference type="GO" id="GO:0005829">
    <property type="term" value="C:cytosol"/>
    <property type="evidence" value="ECO:0007669"/>
    <property type="project" value="TreeGrafter"/>
</dbReference>
<evidence type="ECO:0000256" key="2">
    <source>
        <dbReference type="ARBA" id="ARBA00022679"/>
    </source>
</evidence>
<dbReference type="Pfam" id="PF02803">
    <property type="entry name" value="Thiolase_C"/>
    <property type="match status" value="1"/>
</dbReference>
<feature type="domain" description="Thiolase N-terminal" evidence="6">
    <location>
        <begin position="10"/>
        <end position="278"/>
    </location>
</feature>
<sequence>MGNQKNSGRVAVIGGMRTPFVKAGTVFRHISPLELSSHAVRGLIERFCLDRESIDLLVWGRVLHDPRISNLAREIVFDLGLPSSIAAYLVSNNCISSLHAATDAADAILGGRAEIAIAGGVESMSTVPVLFGREASEIFLDAGLARSTAERVRALLRLRPRHFKPSPLSFKENSTGLTMGEHAEITAREMGATRDAQDQIALRSHQRAAAATEDGRLTAEIFPLAGTARDTIVRGDTSLEKLGRLKPVFDHSGSGTITAGNASPLTDGASAVLLMSEERALRENLKPLAFLRGVEYAAIAPRQGLLMAPALAVPRLLKRCGLSLSEMDIVEVHEAFGAQVVCNLKAWEEGRGEEAIGAVDPEKLNPLGSSIAVGHPFAATGARIITTLANEMARRESRYGLISICAAGAMAGAMILERP</sequence>
<dbReference type="InterPro" id="IPR020617">
    <property type="entry name" value="Thiolase_C"/>
</dbReference>
<feature type="active site" description="Acyl-thioester intermediate" evidence="4">
    <location>
        <position position="94"/>
    </location>
</feature>
<feature type="domain" description="Thiolase C-terminal" evidence="7">
    <location>
        <begin position="285"/>
        <end position="418"/>
    </location>
</feature>
<dbReference type="InterPro" id="IPR020616">
    <property type="entry name" value="Thiolase_N"/>
</dbReference>
<protein>
    <submittedName>
        <fullName evidence="8">Acetyl-CoA acetyltransferase</fullName>
    </submittedName>
</protein>
<evidence type="ECO:0000256" key="1">
    <source>
        <dbReference type="ARBA" id="ARBA00010982"/>
    </source>
</evidence>
<name>A0A0M4DA71_9BACT</name>
<dbReference type="KEGG" id="des:DSOUD_2215"/>
<dbReference type="PATRIC" id="fig|1603606.3.peg.2391"/>
<keyword evidence="3 5" id="KW-0012">Acyltransferase</keyword>
<dbReference type="PROSITE" id="PS00099">
    <property type="entry name" value="THIOLASE_3"/>
    <property type="match status" value="1"/>
</dbReference>
<dbReference type="PANTHER" id="PTHR42689">
    <property type="entry name" value="ACETYL-COA ACYLTRANSFERASE FADA2 (3-KETOACYL-COA THIOLASE) (BETA-KETOTHIOLASE)-RELATED"/>
    <property type="match status" value="1"/>
</dbReference>
<dbReference type="AlphaFoldDB" id="A0A0M4DA71"/>
<dbReference type="Gene3D" id="3.40.47.10">
    <property type="match status" value="1"/>
</dbReference>
<comment type="similarity">
    <text evidence="1 5">Belongs to the thiolase-like superfamily. Thiolase family.</text>
</comment>
<dbReference type="EMBL" id="CP010802">
    <property type="protein sequence ID" value="ALC16980.1"/>
    <property type="molecule type" value="Genomic_DNA"/>
</dbReference>
<evidence type="ECO:0000256" key="5">
    <source>
        <dbReference type="RuleBase" id="RU003557"/>
    </source>
</evidence>
<proteinExistence type="inferred from homology"/>
<evidence type="ECO:0000259" key="7">
    <source>
        <dbReference type="Pfam" id="PF02803"/>
    </source>
</evidence>
<organism evidence="8 9">
    <name type="scientific">Desulfuromonas soudanensis</name>
    <dbReference type="NCBI Taxonomy" id="1603606"/>
    <lineage>
        <taxon>Bacteria</taxon>
        <taxon>Pseudomonadati</taxon>
        <taxon>Thermodesulfobacteriota</taxon>
        <taxon>Desulfuromonadia</taxon>
        <taxon>Desulfuromonadales</taxon>
        <taxon>Desulfuromonadaceae</taxon>
        <taxon>Desulfuromonas</taxon>
    </lineage>
</organism>
<gene>
    <name evidence="8" type="ORF">DSOUD_2215</name>
</gene>
<dbReference type="PIRSF" id="PIRSF000429">
    <property type="entry name" value="Ac-CoA_Ac_transf"/>
    <property type="match status" value="1"/>
</dbReference>
<keyword evidence="9" id="KW-1185">Reference proteome</keyword>
<dbReference type="Proteomes" id="UP000057158">
    <property type="component" value="Chromosome"/>
</dbReference>
<reference evidence="8 9" key="1">
    <citation type="submission" date="2015-07" db="EMBL/GenBank/DDBJ databases">
        <title>Isolation and Genomic Characterization of a Novel Halophilic Metal-Reducing Deltaproteobacterium from the Deep Subsurface.</title>
        <authorList>
            <person name="Badalamenti J.P."/>
            <person name="Summers Z.M."/>
            <person name="Gralnick J.A."/>
            <person name="Bond D.R."/>
        </authorList>
    </citation>
    <scope>NUCLEOTIDE SEQUENCE [LARGE SCALE GENOMIC DNA]</scope>
    <source>
        <strain evidence="8 9">WTL</strain>
    </source>
</reference>
<evidence type="ECO:0000259" key="6">
    <source>
        <dbReference type="Pfam" id="PF00108"/>
    </source>
</evidence>
<dbReference type="NCBIfam" id="TIGR01930">
    <property type="entry name" value="AcCoA-C-Actrans"/>
    <property type="match status" value="1"/>
</dbReference>
<accession>A0A0M4DA71</accession>
<evidence type="ECO:0000313" key="9">
    <source>
        <dbReference type="Proteomes" id="UP000057158"/>
    </source>
</evidence>
<evidence type="ECO:0000313" key="8">
    <source>
        <dbReference type="EMBL" id="ALC16980.1"/>
    </source>
</evidence>
<dbReference type="STRING" id="1603606.DSOUD_2215"/>
<dbReference type="RefSeq" id="WP_053551028.1">
    <property type="nucleotide sequence ID" value="NZ_CP010802.1"/>
</dbReference>
<dbReference type="InterPro" id="IPR002155">
    <property type="entry name" value="Thiolase"/>
</dbReference>
<evidence type="ECO:0000256" key="4">
    <source>
        <dbReference type="PIRSR" id="PIRSR000429-1"/>
    </source>
</evidence>